<reference evidence="1" key="1">
    <citation type="submission" date="2023-10" db="EMBL/GenBank/DDBJ databases">
        <title>Genome assemblies of two species of porcelain crab, Petrolisthes cinctipes and Petrolisthes manimaculis (Anomura: Porcellanidae).</title>
        <authorList>
            <person name="Angst P."/>
        </authorList>
    </citation>
    <scope>NUCLEOTIDE SEQUENCE</scope>
    <source>
        <strain evidence="1">PB745_01</strain>
        <tissue evidence="1">Gill</tissue>
    </source>
</reference>
<evidence type="ECO:0000313" key="2">
    <source>
        <dbReference type="Proteomes" id="UP001286313"/>
    </source>
</evidence>
<proteinExistence type="predicted"/>
<accession>A0AAE1FQ96</accession>
<sequence>MHFCRIRGVQPDPDLFMYGHRIRCVEETRFLGLLFDKCLTWVPHLRSFKVSCLQALNLLMVLCHTSWGADRATLLHLYRVLIRSKLDYGCEVYSSAIDAHLRVLGTVHHAGVRLATGAFRSSPFPSLLVEADEQPLDLCRQSLMVHCWHRLH</sequence>
<dbReference type="EMBL" id="JAWQEG010001559">
    <property type="protein sequence ID" value="KAK3878415.1"/>
    <property type="molecule type" value="Genomic_DNA"/>
</dbReference>
<comment type="caution">
    <text evidence="1">The sequence shown here is derived from an EMBL/GenBank/DDBJ whole genome shotgun (WGS) entry which is preliminary data.</text>
</comment>
<evidence type="ECO:0000313" key="1">
    <source>
        <dbReference type="EMBL" id="KAK3878415.1"/>
    </source>
</evidence>
<organism evidence="1 2">
    <name type="scientific">Petrolisthes cinctipes</name>
    <name type="common">Flat porcelain crab</name>
    <dbReference type="NCBI Taxonomy" id="88211"/>
    <lineage>
        <taxon>Eukaryota</taxon>
        <taxon>Metazoa</taxon>
        <taxon>Ecdysozoa</taxon>
        <taxon>Arthropoda</taxon>
        <taxon>Crustacea</taxon>
        <taxon>Multicrustacea</taxon>
        <taxon>Malacostraca</taxon>
        <taxon>Eumalacostraca</taxon>
        <taxon>Eucarida</taxon>
        <taxon>Decapoda</taxon>
        <taxon>Pleocyemata</taxon>
        <taxon>Anomura</taxon>
        <taxon>Galatheoidea</taxon>
        <taxon>Porcellanidae</taxon>
        <taxon>Petrolisthes</taxon>
    </lineage>
</organism>
<dbReference type="AlphaFoldDB" id="A0AAE1FQ96"/>
<gene>
    <name evidence="1" type="ORF">Pcinc_016999</name>
</gene>
<name>A0AAE1FQ96_PETCI</name>
<protein>
    <submittedName>
        <fullName evidence="1">Uncharacterized protein</fullName>
    </submittedName>
</protein>
<dbReference type="Proteomes" id="UP001286313">
    <property type="component" value="Unassembled WGS sequence"/>
</dbReference>
<keyword evidence="2" id="KW-1185">Reference proteome</keyword>